<feature type="domain" description="Aldehyde dehydrogenase" evidence="5">
    <location>
        <begin position="23"/>
        <end position="486"/>
    </location>
</feature>
<protein>
    <submittedName>
        <fullName evidence="7">Aldehyde dehydrogenase 1A1</fullName>
    </submittedName>
</protein>
<dbReference type="OrthoDB" id="310895at2759"/>
<evidence type="ECO:0000256" key="2">
    <source>
        <dbReference type="ARBA" id="ARBA00023002"/>
    </source>
</evidence>
<dbReference type="InterPro" id="IPR015590">
    <property type="entry name" value="Aldehyde_DH_dom"/>
</dbReference>
<dbReference type="InterPro" id="IPR016161">
    <property type="entry name" value="Ald_DH/histidinol_DH"/>
</dbReference>
<keyword evidence="6" id="KW-1185">Reference proteome</keyword>
<dbReference type="FunFam" id="3.40.605.10:FF:000050">
    <property type="entry name" value="Aldehyde dehydrogenase, mitochondrial"/>
    <property type="match status" value="1"/>
</dbReference>
<dbReference type="FunFam" id="3.40.309.10:FF:000001">
    <property type="entry name" value="Mitochondrial aldehyde dehydrogenase 2"/>
    <property type="match status" value="1"/>
</dbReference>
<comment type="similarity">
    <text evidence="1 4">Belongs to the aldehyde dehydrogenase family.</text>
</comment>
<reference evidence="7" key="1">
    <citation type="submission" date="2025-08" db="UniProtKB">
        <authorList>
            <consortium name="RefSeq"/>
        </authorList>
    </citation>
    <scope>IDENTIFICATION</scope>
    <source>
        <tissue evidence="7">Whole organism</tissue>
    </source>
</reference>
<dbReference type="OMA" id="MQDPFVI"/>
<dbReference type="Gene3D" id="3.40.605.10">
    <property type="entry name" value="Aldehyde Dehydrogenase, Chain A, domain 1"/>
    <property type="match status" value="1"/>
</dbReference>
<keyword evidence="2 4" id="KW-0560">Oxidoreductase</keyword>
<dbReference type="RefSeq" id="XP_018009899.1">
    <property type="nucleotide sequence ID" value="XM_018154410.2"/>
</dbReference>
<evidence type="ECO:0000256" key="4">
    <source>
        <dbReference type="RuleBase" id="RU003345"/>
    </source>
</evidence>
<dbReference type="AlphaFoldDB" id="A0A8B7N9A4"/>
<proteinExistence type="inferred from homology"/>
<feature type="active site" evidence="3">
    <location>
        <position position="262"/>
    </location>
</feature>
<dbReference type="Gene3D" id="3.40.309.10">
    <property type="entry name" value="Aldehyde Dehydrogenase, Chain A, domain 2"/>
    <property type="match status" value="1"/>
</dbReference>
<dbReference type="KEGG" id="hazt:108667391"/>
<evidence type="ECO:0000313" key="7">
    <source>
        <dbReference type="RefSeq" id="XP_018009899.1"/>
    </source>
</evidence>
<organism evidence="6 7">
    <name type="scientific">Hyalella azteca</name>
    <name type="common">Amphipod</name>
    <dbReference type="NCBI Taxonomy" id="294128"/>
    <lineage>
        <taxon>Eukaryota</taxon>
        <taxon>Metazoa</taxon>
        <taxon>Ecdysozoa</taxon>
        <taxon>Arthropoda</taxon>
        <taxon>Crustacea</taxon>
        <taxon>Multicrustacea</taxon>
        <taxon>Malacostraca</taxon>
        <taxon>Eumalacostraca</taxon>
        <taxon>Peracarida</taxon>
        <taxon>Amphipoda</taxon>
        <taxon>Senticaudata</taxon>
        <taxon>Talitrida</taxon>
        <taxon>Talitroidea</taxon>
        <taxon>Hyalellidae</taxon>
        <taxon>Hyalella</taxon>
    </lineage>
</organism>
<evidence type="ECO:0000256" key="1">
    <source>
        <dbReference type="ARBA" id="ARBA00009986"/>
    </source>
</evidence>
<dbReference type="InterPro" id="IPR016160">
    <property type="entry name" value="Ald_DH_CS_CYS"/>
</dbReference>
<sequence length="494" mass="53768">MSKIEPIRNPAIKFTQLFIENKWQNSSDGATCDVINPATEELICKVQIGNESDVNAAVAAARRAFQPDAPWRLMDASQRGRLMEKLCDLIERDRTYLASLETIDSGKAFSNAYDEMGYSVDCLRYYAGWCDKIHGTTVPCDGEFVCMTRREPVGVVGQIIPWNYPLMMVAWKLGPALATGCTIVLKPSELTPLSALYVASLVAEAGFPPGVVNIVVGYGVGVGTAITNHPDVDKVAFTGSTAVGRDVMRSAAVSNLKRCTFELGGKSPLVVCEDCHDLDEAVKISHNAIFGNHGQNCCAGSRTFVHESIYDEFVKKATELAKKRVLGDPFAADTQQGPQVSQVQMNRILKYIDSGVRDGAKVEFGGARWGNKGFFVSPTVFSGVTDDMTIAKEEIFGPVQSILKYSSFDDVIRRANATSYGLASGILTKDITKALYFAKRIQAGSVWVNCYDAVLTQTPFGGFKQSGHGRELGESGLDEYLEDKTITIKVPAKL</sequence>
<dbReference type="SUPFAM" id="SSF53720">
    <property type="entry name" value="ALDH-like"/>
    <property type="match status" value="1"/>
</dbReference>
<dbReference type="Proteomes" id="UP000694843">
    <property type="component" value="Unplaced"/>
</dbReference>
<dbReference type="FunFam" id="3.40.605.10:FF:000026">
    <property type="entry name" value="Aldehyde dehydrogenase, putative"/>
    <property type="match status" value="1"/>
</dbReference>
<gene>
    <name evidence="7" type="primary">LOC108667391</name>
</gene>
<dbReference type="PROSITE" id="PS00687">
    <property type="entry name" value="ALDEHYDE_DEHYDR_GLU"/>
    <property type="match status" value="1"/>
</dbReference>
<evidence type="ECO:0000259" key="5">
    <source>
        <dbReference type="Pfam" id="PF00171"/>
    </source>
</evidence>
<dbReference type="GO" id="GO:0016620">
    <property type="term" value="F:oxidoreductase activity, acting on the aldehyde or oxo group of donors, NAD or NADP as acceptor"/>
    <property type="evidence" value="ECO:0007669"/>
    <property type="project" value="InterPro"/>
</dbReference>
<name>A0A8B7N9A4_HYAAZ</name>
<dbReference type="InterPro" id="IPR016162">
    <property type="entry name" value="Ald_DH_N"/>
</dbReference>
<accession>A0A8B7N9A4</accession>
<dbReference type="GeneID" id="108667391"/>
<evidence type="ECO:0000313" key="6">
    <source>
        <dbReference type="Proteomes" id="UP000694843"/>
    </source>
</evidence>
<evidence type="ECO:0000256" key="3">
    <source>
        <dbReference type="PROSITE-ProRule" id="PRU10007"/>
    </source>
</evidence>
<dbReference type="PROSITE" id="PS00070">
    <property type="entry name" value="ALDEHYDE_DEHYDR_CYS"/>
    <property type="match status" value="1"/>
</dbReference>
<dbReference type="InterPro" id="IPR029510">
    <property type="entry name" value="Ald_DH_CS_GLU"/>
</dbReference>
<dbReference type="InterPro" id="IPR016163">
    <property type="entry name" value="Ald_DH_C"/>
</dbReference>
<dbReference type="Pfam" id="PF00171">
    <property type="entry name" value="Aldedh"/>
    <property type="match status" value="1"/>
</dbReference>
<dbReference type="PANTHER" id="PTHR11699">
    <property type="entry name" value="ALDEHYDE DEHYDROGENASE-RELATED"/>
    <property type="match status" value="1"/>
</dbReference>